<gene>
    <name evidence="1" type="ORF">ORD21_01280</name>
</gene>
<reference evidence="1 2" key="1">
    <citation type="submission" date="2022-11" db="EMBL/GenBank/DDBJ databases">
        <title>Deinococcus ZS9-10, Low Temperature and Draught-tolerating, UV-resistant Bacteria from Continental Antarctica.</title>
        <authorList>
            <person name="Cheng L."/>
        </authorList>
    </citation>
    <scope>NUCLEOTIDE SEQUENCE [LARGE SCALE GENOMIC DNA]</scope>
    <source>
        <strain evidence="1 2">ZS9-10</strain>
    </source>
</reference>
<evidence type="ECO:0000313" key="2">
    <source>
        <dbReference type="Proteomes" id="UP001276150"/>
    </source>
</evidence>
<accession>A0ABU4DLC4</accession>
<organism evidence="1 2">
    <name type="scientific">Deinococcus arenicola</name>
    <dbReference type="NCBI Taxonomy" id="2994950"/>
    <lineage>
        <taxon>Bacteria</taxon>
        <taxon>Thermotogati</taxon>
        <taxon>Deinococcota</taxon>
        <taxon>Deinococci</taxon>
        <taxon>Deinococcales</taxon>
        <taxon>Deinococcaceae</taxon>
        <taxon>Deinococcus</taxon>
    </lineage>
</organism>
<proteinExistence type="predicted"/>
<evidence type="ECO:0000313" key="1">
    <source>
        <dbReference type="EMBL" id="MDV6373232.1"/>
    </source>
</evidence>
<comment type="caution">
    <text evidence="1">The sequence shown here is derived from an EMBL/GenBank/DDBJ whole genome shotgun (WGS) entry which is preliminary data.</text>
</comment>
<protein>
    <submittedName>
        <fullName evidence="1">Uncharacterized protein</fullName>
    </submittedName>
</protein>
<dbReference type="Proteomes" id="UP001276150">
    <property type="component" value="Unassembled WGS sequence"/>
</dbReference>
<sequence>MAHPDLKLIPVEAAQAFAGGDERLALTLLARARDLEQKGSRGWAVLERLHGLVLIHVLREVEGTFALERADALLDGLGVDVSPLTLTLLEERLESGPHVGQRAVD</sequence>
<dbReference type="RefSeq" id="WP_317638522.1">
    <property type="nucleotide sequence ID" value="NZ_JAPMIV010000001.1"/>
</dbReference>
<name>A0ABU4DLC4_9DEIO</name>
<dbReference type="EMBL" id="JAPMIV010000001">
    <property type="protein sequence ID" value="MDV6373232.1"/>
    <property type="molecule type" value="Genomic_DNA"/>
</dbReference>
<keyword evidence="2" id="KW-1185">Reference proteome</keyword>